<dbReference type="PRINTS" id="PR00081">
    <property type="entry name" value="GDHRDH"/>
</dbReference>
<dbReference type="AlphaFoldDB" id="A0A437GUV9"/>
<dbReference type="EMBL" id="RXOL01000007">
    <property type="protein sequence ID" value="RVQ65451.1"/>
    <property type="molecule type" value="Genomic_DNA"/>
</dbReference>
<proteinExistence type="predicted"/>
<dbReference type="PANTHER" id="PTHR43157">
    <property type="entry name" value="PHOSPHATIDYLINOSITOL-GLYCAN BIOSYNTHESIS CLASS F PROTEIN-RELATED"/>
    <property type="match status" value="1"/>
</dbReference>
<evidence type="ECO:0000313" key="2">
    <source>
        <dbReference type="EMBL" id="RVQ65451.1"/>
    </source>
</evidence>
<comment type="caution">
    <text evidence="2">The sequence shown here is derived from an EMBL/GenBank/DDBJ whole genome shotgun (WGS) entry which is preliminary data.</text>
</comment>
<dbReference type="Gene3D" id="3.40.50.720">
    <property type="entry name" value="NAD(P)-binding Rossmann-like Domain"/>
    <property type="match status" value="1"/>
</dbReference>
<gene>
    <name evidence="2" type="ORF">EKN06_13010</name>
</gene>
<dbReference type="Proteomes" id="UP000283003">
    <property type="component" value="Unassembled WGS sequence"/>
</dbReference>
<evidence type="ECO:0000313" key="3">
    <source>
        <dbReference type="Proteomes" id="UP000283003"/>
    </source>
</evidence>
<keyword evidence="1" id="KW-0560">Oxidoreductase</keyword>
<reference evidence="2 3" key="1">
    <citation type="submission" date="2018-12" db="EMBL/GenBank/DDBJ databases">
        <title>Croceicoccus ponticola sp. nov., a lipolytic bacterium isolated from seawater.</title>
        <authorList>
            <person name="Yoon J.-H."/>
        </authorList>
    </citation>
    <scope>NUCLEOTIDE SEQUENCE [LARGE SCALE GENOMIC DNA]</scope>
    <source>
        <strain evidence="2 3">GM-16</strain>
    </source>
</reference>
<dbReference type="InterPro" id="IPR002347">
    <property type="entry name" value="SDR_fam"/>
</dbReference>
<dbReference type="CDD" id="cd05327">
    <property type="entry name" value="retinol-DH_like_SDR_c_like"/>
    <property type="match status" value="1"/>
</dbReference>
<accession>A0A437GUV9</accession>
<dbReference type="SUPFAM" id="SSF51735">
    <property type="entry name" value="NAD(P)-binding Rossmann-fold domains"/>
    <property type="match status" value="1"/>
</dbReference>
<organism evidence="2 3">
    <name type="scientific">Croceicoccus ponticola</name>
    <dbReference type="NCBI Taxonomy" id="2217664"/>
    <lineage>
        <taxon>Bacteria</taxon>
        <taxon>Pseudomonadati</taxon>
        <taxon>Pseudomonadota</taxon>
        <taxon>Alphaproteobacteria</taxon>
        <taxon>Sphingomonadales</taxon>
        <taxon>Erythrobacteraceae</taxon>
        <taxon>Croceicoccus</taxon>
    </lineage>
</organism>
<dbReference type="PANTHER" id="PTHR43157:SF31">
    <property type="entry name" value="PHOSPHATIDYLINOSITOL-GLYCAN BIOSYNTHESIS CLASS F PROTEIN"/>
    <property type="match status" value="1"/>
</dbReference>
<protein>
    <submittedName>
        <fullName evidence="2">SDR family NAD(P)-dependent oxidoreductase</fullName>
    </submittedName>
</protein>
<dbReference type="GO" id="GO:0016491">
    <property type="term" value="F:oxidoreductase activity"/>
    <property type="evidence" value="ECO:0007669"/>
    <property type="project" value="UniProtKB-KW"/>
</dbReference>
<keyword evidence="3" id="KW-1185">Reference proteome</keyword>
<evidence type="ECO:0000256" key="1">
    <source>
        <dbReference type="ARBA" id="ARBA00023002"/>
    </source>
</evidence>
<dbReference type="InterPro" id="IPR036291">
    <property type="entry name" value="NAD(P)-bd_dom_sf"/>
</dbReference>
<dbReference type="NCBIfam" id="NF004846">
    <property type="entry name" value="PRK06197.1"/>
    <property type="match status" value="1"/>
</dbReference>
<name>A0A437GUV9_9SPHN</name>
<dbReference type="OrthoDB" id="109589at2"/>
<sequence>MPGFTAADVPDLTGKTFVVTGANTGLGFEAAKVIAARGGEIVMACRSEDKARAAMAKIAAETPGAVLDFVELDQADLESVRRAAQALKERGKIDVLINNAGVMMPPLSRTAQGYELQFGVNHLATFALTTLLLPKLEETPGARVVVTASIAHRNGEAIWSDPKAEQGYTRMQRYYDSKLANALFFLELDRRLRASGSGVAAIGCHPGIASTELGRNFGIARYVMPIAGKLLNSAQQGAWPTLQAATDPEAVGGGYYGPRGLREMSGPSGPAFLTRLARDPGAAQWLWTRSVELTGVDPGLPPA</sequence>
<dbReference type="Pfam" id="PF00106">
    <property type="entry name" value="adh_short"/>
    <property type="match status" value="1"/>
</dbReference>
<dbReference type="RefSeq" id="WP_127613356.1">
    <property type="nucleotide sequence ID" value="NZ_RXOL01000007.1"/>
</dbReference>